<feature type="compositionally biased region" description="Low complexity" evidence="3">
    <location>
        <begin position="607"/>
        <end position="618"/>
    </location>
</feature>
<feature type="region of interest" description="Disordered" evidence="3">
    <location>
        <begin position="1"/>
        <end position="40"/>
    </location>
</feature>
<accession>A0A8H4UAI6</accession>
<dbReference type="OrthoDB" id="3014581at2759"/>
<reference evidence="5" key="1">
    <citation type="journal article" date="2020" name="BMC Genomics">
        <title>Correction to: Identification and distribution of gene clusters required for synthesis of sphingolipid metabolism inhibitors in diverse species of the filamentous fungus Fusarium.</title>
        <authorList>
            <person name="Kim H.S."/>
            <person name="Lohmar J.M."/>
            <person name="Busman M."/>
            <person name="Brown D.W."/>
            <person name="Naumann T.A."/>
            <person name="Divon H.H."/>
            <person name="Lysoe E."/>
            <person name="Uhlig S."/>
            <person name="Proctor R.H."/>
        </authorList>
    </citation>
    <scope>NUCLEOTIDE SEQUENCE</scope>
    <source>
        <strain evidence="5">NRRL 20472</strain>
    </source>
</reference>
<feature type="compositionally biased region" description="Basic and acidic residues" evidence="3">
    <location>
        <begin position="589"/>
        <end position="604"/>
    </location>
</feature>
<keyword evidence="4" id="KW-1133">Transmembrane helix</keyword>
<feature type="transmembrane region" description="Helical" evidence="4">
    <location>
        <begin position="518"/>
        <end position="538"/>
    </location>
</feature>
<evidence type="ECO:0000256" key="3">
    <source>
        <dbReference type="SAM" id="MobiDB-lite"/>
    </source>
</evidence>
<dbReference type="Proteomes" id="UP000622797">
    <property type="component" value="Unassembled WGS sequence"/>
</dbReference>
<proteinExistence type="predicted"/>
<feature type="region of interest" description="Disordered" evidence="3">
    <location>
        <begin position="55"/>
        <end position="93"/>
    </location>
</feature>
<dbReference type="InterPro" id="IPR050613">
    <property type="entry name" value="Sec_Metabolite_Reg"/>
</dbReference>
<protein>
    <recommendedName>
        <fullName evidence="7">Transcription factor domain-containing protein</fullName>
    </recommendedName>
</protein>
<dbReference type="PANTHER" id="PTHR31001:SF90">
    <property type="entry name" value="CENTROMERE DNA-BINDING PROTEIN COMPLEX CBF3 SUBUNIT B"/>
    <property type="match status" value="1"/>
</dbReference>
<sequence>MGRQPRQRPVSCHFCRDPPRATAPASRPIAKRGDPPTDRELEILGRLERLEALLAERNKESESSVQATSTAPSSVGESDAAPRAQTEPQQPLPLNVQNLTADALWLERTCLGQKPSESVLVDNVVFRICPIRSITQPSSYLFQNSSGPSGFLSLEPTRCIWLPQREEIKVLVHKYITVITYMHHIIHSPSLFKLVDEIYDAIEKGEEVQLCLVFLLLAVCTNVTYAWTATDNNLTPLFSDFSESSNQALGWLKATFDVFDASQRRAEVALEGAQGLIIAITICRELGIHRLDHPHNPPSVQANHFSNLKTEIARRVWWYLVGTDAMITRFPGPHEGTYIINPKQTIVKKPLNANDEDLIEGEEMVGQPMDQSTNMSYFLQRIKLAEVVRDFTDRLPLSSSNPDHNAYSLVLEIDAAIEQFIEELPAFLKLDAGELQKLPRTDVRRKMGSVVQRHIMKIFVYGQRCKLHLPYLARGAVEPAYAHSRRVCLDSARMVIQTEHQLDLENTTFNSTRLMLCLVLHSVFIASIVLLLDFCLGVDAQEKELRRRDLIDAWNILDAAKDYSTPTARIQDLLRQVMKKHKVTLPVNKESEHRLPRPTGHEDLPLTPSSSAAMMSTGTTPNDVRLSAQELSELGLNMDLDGMDWESLLCGLETPMI</sequence>
<evidence type="ECO:0008006" key="7">
    <source>
        <dbReference type="Google" id="ProtNLM"/>
    </source>
</evidence>
<dbReference type="AlphaFoldDB" id="A0A8H4UAI6"/>
<feature type="region of interest" description="Disordered" evidence="3">
    <location>
        <begin position="587"/>
        <end position="618"/>
    </location>
</feature>
<gene>
    <name evidence="5" type="ORF">FSARC_717</name>
</gene>
<reference evidence="5" key="2">
    <citation type="submission" date="2020-05" db="EMBL/GenBank/DDBJ databases">
        <authorList>
            <person name="Kim H.-S."/>
            <person name="Proctor R.H."/>
            <person name="Brown D.W."/>
        </authorList>
    </citation>
    <scope>NUCLEOTIDE SEQUENCE</scope>
    <source>
        <strain evidence="5">NRRL 20472</strain>
    </source>
</reference>
<feature type="compositionally biased region" description="Basic and acidic residues" evidence="3">
    <location>
        <begin position="31"/>
        <end position="40"/>
    </location>
</feature>
<dbReference type="EMBL" id="JABEXW010000045">
    <property type="protein sequence ID" value="KAF4972817.1"/>
    <property type="molecule type" value="Genomic_DNA"/>
</dbReference>
<keyword evidence="4" id="KW-0812">Transmembrane</keyword>
<organism evidence="5 6">
    <name type="scientific">Fusarium sarcochroum</name>
    <dbReference type="NCBI Taxonomy" id="1208366"/>
    <lineage>
        <taxon>Eukaryota</taxon>
        <taxon>Fungi</taxon>
        <taxon>Dikarya</taxon>
        <taxon>Ascomycota</taxon>
        <taxon>Pezizomycotina</taxon>
        <taxon>Sordariomycetes</taxon>
        <taxon>Hypocreomycetidae</taxon>
        <taxon>Hypocreales</taxon>
        <taxon>Nectriaceae</taxon>
        <taxon>Fusarium</taxon>
        <taxon>Fusarium lateritium species complex</taxon>
    </lineage>
</organism>
<evidence type="ECO:0000313" key="6">
    <source>
        <dbReference type="Proteomes" id="UP000622797"/>
    </source>
</evidence>
<comment type="caution">
    <text evidence="5">The sequence shown here is derived from an EMBL/GenBank/DDBJ whole genome shotgun (WGS) entry which is preliminary data.</text>
</comment>
<name>A0A8H4UAI6_9HYPO</name>
<feature type="compositionally biased region" description="Polar residues" evidence="3">
    <location>
        <begin position="63"/>
        <end position="76"/>
    </location>
</feature>
<dbReference type="CDD" id="cd12148">
    <property type="entry name" value="fungal_TF_MHR"/>
    <property type="match status" value="1"/>
</dbReference>
<keyword evidence="6" id="KW-1185">Reference proteome</keyword>
<evidence type="ECO:0000256" key="4">
    <source>
        <dbReference type="SAM" id="Phobius"/>
    </source>
</evidence>
<evidence type="ECO:0000313" key="5">
    <source>
        <dbReference type="EMBL" id="KAF4972817.1"/>
    </source>
</evidence>
<dbReference type="PANTHER" id="PTHR31001">
    <property type="entry name" value="UNCHARACTERIZED TRANSCRIPTIONAL REGULATORY PROTEIN"/>
    <property type="match status" value="1"/>
</dbReference>
<dbReference type="GO" id="GO:0005634">
    <property type="term" value="C:nucleus"/>
    <property type="evidence" value="ECO:0007669"/>
    <property type="project" value="UniProtKB-SubCell"/>
</dbReference>
<keyword evidence="4" id="KW-0472">Membrane</keyword>
<evidence type="ECO:0000256" key="2">
    <source>
        <dbReference type="ARBA" id="ARBA00023242"/>
    </source>
</evidence>
<keyword evidence="2" id="KW-0539">Nucleus</keyword>
<comment type="subcellular location">
    <subcellularLocation>
        <location evidence="1">Nucleus</location>
    </subcellularLocation>
</comment>
<evidence type="ECO:0000256" key="1">
    <source>
        <dbReference type="ARBA" id="ARBA00004123"/>
    </source>
</evidence>